<name>A0A646IHU2_9ACTN</name>
<feature type="region of interest" description="Disordered" evidence="1">
    <location>
        <begin position="1"/>
        <end position="21"/>
    </location>
</feature>
<dbReference type="EMBL" id="VJYJ02001587">
    <property type="protein sequence ID" value="MQS10448.1"/>
    <property type="molecule type" value="Genomic_DNA"/>
</dbReference>
<feature type="transmembrane region" description="Helical" evidence="2">
    <location>
        <begin position="45"/>
        <end position="70"/>
    </location>
</feature>
<evidence type="ECO:0000256" key="2">
    <source>
        <dbReference type="SAM" id="Phobius"/>
    </source>
</evidence>
<evidence type="ECO:0000256" key="1">
    <source>
        <dbReference type="SAM" id="MobiDB-lite"/>
    </source>
</evidence>
<organism evidence="3">
    <name type="scientific">Streptomyces alkaliphilus</name>
    <dbReference type="NCBI Taxonomy" id="1472722"/>
    <lineage>
        <taxon>Bacteria</taxon>
        <taxon>Bacillati</taxon>
        <taxon>Actinomycetota</taxon>
        <taxon>Actinomycetes</taxon>
        <taxon>Kitasatosporales</taxon>
        <taxon>Streptomycetaceae</taxon>
        <taxon>Streptomyces</taxon>
    </lineage>
</organism>
<keyword evidence="2" id="KW-0472">Membrane</keyword>
<evidence type="ECO:0000313" key="3">
    <source>
        <dbReference type="EMBL" id="MQS10448.1"/>
    </source>
</evidence>
<reference evidence="3" key="1">
    <citation type="submission" date="2019-10" db="EMBL/GenBank/DDBJ databases">
        <title>Streptomyces sp. nov., a novel actinobacterium isolated from alkaline environment.</title>
        <authorList>
            <person name="Golinska P."/>
        </authorList>
    </citation>
    <scope>NUCLEOTIDE SEQUENCE</scope>
    <source>
        <strain evidence="3">IF17</strain>
    </source>
</reference>
<keyword evidence="2" id="KW-1133">Transmembrane helix</keyword>
<sequence>MANTHEPPTPRRSQARVPRSGEAPYCAFKDDRARLHALISRDIRIVLTTLVLALSGVFGASRLPIGAWLAELFS</sequence>
<keyword evidence="2" id="KW-0812">Transmembrane</keyword>
<protein>
    <submittedName>
        <fullName evidence="3">Uncharacterized protein</fullName>
    </submittedName>
</protein>
<dbReference type="RefSeq" id="WP_111206129.1">
    <property type="nucleotide sequence ID" value="NZ_VJYJ02001587.1"/>
</dbReference>
<dbReference type="AlphaFoldDB" id="A0A646IHU2"/>
<proteinExistence type="predicted"/>
<comment type="caution">
    <text evidence="3">The sequence shown here is derived from an EMBL/GenBank/DDBJ whole genome shotgun (WGS) entry which is preliminary data.</text>
</comment>
<dbReference type="Proteomes" id="UP000315516">
    <property type="component" value="Unassembled WGS sequence"/>
</dbReference>
<gene>
    <name evidence="3" type="ORF">FNX48_025815</name>
</gene>
<accession>A0A646IHU2</accession>
<dbReference type="OrthoDB" id="9157351at2"/>